<keyword evidence="3" id="KW-0064">Aspartyl protease</keyword>
<evidence type="ECO:0000256" key="3">
    <source>
        <dbReference type="ARBA" id="ARBA00022750"/>
    </source>
</evidence>
<organism evidence="7 8">
    <name type="scientific">Saponaria officinalis</name>
    <name type="common">Common soapwort</name>
    <name type="synonym">Lychnis saponaria</name>
    <dbReference type="NCBI Taxonomy" id="3572"/>
    <lineage>
        <taxon>Eukaryota</taxon>
        <taxon>Viridiplantae</taxon>
        <taxon>Streptophyta</taxon>
        <taxon>Embryophyta</taxon>
        <taxon>Tracheophyta</taxon>
        <taxon>Spermatophyta</taxon>
        <taxon>Magnoliopsida</taxon>
        <taxon>eudicotyledons</taxon>
        <taxon>Gunneridae</taxon>
        <taxon>Pentapetalae</taxon>
        <taxon>Caryophyllales</taxon>
        <taxon>Caryophyllaceae</taxon>
        <taxon>Caryophylleae</taxon>
        <taxon>Saponaria</taxon>
    </lineage>
</organism>
<evidence type="ECO:0000313" key="8">
    <source>
        <dbReference type="Proteomes" id="UP001443914"/>
    </source>
</evidence>
<evidence type="ECO:0000259" key="6">
    <source>
        <dbReference type="PROSITE" id="PS51767"/>
    </source>
</evidence>
<dbReference type="AlphaFoldDB" id="A0AAW1I505"/>
<dbReference type="Proteomes" id="UP001443914">
    <property type="component" value="Unassembled WGS sequence"/>
</dbReference>
<dbReference type="Gene3D" id="2.40.70.10">
    <property type="entry name" value="Acid Proteases"/>
    <property type="match status" value="2"/>
</dbReference>
<keyword evidence="4" id="KW-0378">Hydrolase</keyword>
<gene>
    <name evidence="7" type="ORF">RND81_10G207200</name>
</gene>
<dbReference type="InterPro" id="IPR034161">
    <property type="entry name" value="Pepsin-like_plant"/>
</dbReference>
<evidence type="ECO:0000313" key="7">
    <source>
        <dbReference type="EMBL" id="KAK9684397.1"/>
    </source>
</evidence>
<keyword evidence="5" id="KW-0325">Glycoprotein</keyword>
<dbReference type="SUPFAM" id="SSF50630">
    <property type="entry name" value="Acid proteases"/>
    <property type="match status" value="1"/>
</dbReference>
<comment type="caution">
    <text evidence="7">The sequence shown here is derived from an EMBL/GenBank/DDBJ whole genome shotgun (WGS) entry which is preliminary data.</text>
</comment>
<evidence type="ECO:0000256" key="1">
    <source>
        <dbReference type="ARBA" id="ARBA00007447"/>
    </source>
</evidence>
<name>A0AAW1I505_SAPOF</name>
<dbReference type="PANTHER" id="PTHR47967">
    <property type="entry name" value="OS07G0603500 PROTEIN-RELATED"/>
    <property type="match status" value="1"/>
</dbReference>
<dbReference type="PROSITE" id="PS51767">
    <property type="entry name" value="PEPTIDASE_A1"/>
    <property type="match status" value="1"/>
</dbReference>
<dbReference type="InterPro" id="IPR032861">
    <property type="entry name" value="TAXi_N"/>
</dbReference>
<dbReference type="Pfam" id="PF14543">
    <property type="entry name" value="TAXi_N"/>
    <property type="match status" value="1"/>
</dbReference>
<comment type="similarity">
    <text evidence="1">Belongs to the peptidase A1 family.</text>
</comment>
<dbReference type="PANTHER" id="PTHR47967:SF123">
    <property type="entry name" value="ASPARTIC PROTEINASE NEPENTHESIN-1-LIKE"/>
    <property type="match status" value="1"/>
</dbReference>
<evidence type="ECO:0000256" key="2">
    <source>
        <dbReference type="ARBA" id="ARBA00022670"/>
    </source>
</evidence>
<reference evidence="7" key="1">
    <citation type="submission" date="2024-03" db="EMBL/GenBank/DDBJ databases">
        <title>WGS assembly of Saponaria officinalis var. Norfolk2.</title>
        <authorList>
            <person name="Jenkins J."/>
            <person name="Shu S."/>
            <person name="Grimwood J."/>
            <person name="Barry K."/>
            <person name="Goodstein D."/>
            <person name="Schmutz J."/>
            <person name="Leebens-Mack J."/>
            <person name="Osbourn A."/>
        </authorList>
    </citation>
    <scope>NUCLEOTIDE SEQUENCE [LARGE SCALE GENOMIC DNA]</scope>
    <source>
        <strain evidence="7">JIC</strain>
    </source>
</reference>
<protein>
    <recommendedName>
        <fullName evidence="6">Peptidase A1 domain-containing protein</fullName>
    </recommendedName>
</protein>
<dbReference type="InterPro" id="IPR033121">
    <property type="entry name" value="PEPTIDASE_A1"/>
</dbReference>
<dbReference type="Pfam" id="PF14541">
    <property type="entry name" value="TAXi_C"/>
    <property type="match status" value="1"/>
</dbReference>
<dbReference type="EMBL" id="JBDFQZ010000010">
    <property type="protein sequence ID" value="KAK9684397.1"/>
    <property type="molecule type" value="Genomic_DNA"/>
</dbReference>
<dbReference type="GO" id="GO:0005576">
    <property type="term" value="C:extracellular region"/>
    <property type="evidence" value="ECO:0007669"/>
    <property type="project" value="TreeGrafter"/>
</dbReference>
<keyword evidence="2" id="KW-0645">Protease</keyword>
<dbReference type="InterPro" id="IPR021109">
    <property type="entry name" value="Peptidase_aspartic_dom_sf"/>
</dbReference>
<dbReference type="InterPro" id="IPR032799">
    <property type="entry name" value="TAXi_C"/>
</dbReference>
<accession>A0AAW1I505</accession>
<evidence type="ECO:0000256" key="5">
    <source>
        <dbReference type="ARBA" id="ARBA00023180"/>
    </source>
</evidence>
<evidence type="ECO:0000256" key="4">
    <source>
        <dbReference type="ARBA" id="ARBA00022801"/>
    </source>
</evidence>
<keyword evidence="8" id="KW-1185">Reference proteome</keyword>
<feature type="domain" description="Peptidase A1" evidence="6">
    <location>
        <begin position="103"/>
        <end position="455"/>
    </location>
</feature>
<dbReference type="InterPro" id="IPR051708">
    <property type="entry name" value="Plant_Aspart_Prot_A1"/>
</dbReference>
<dbReference type="CDD" id="cd05476">
    <property type="entry name" value="pepsin_A_like_plant"/>
    <property type="match status" value="1"/>
</dbReference>
<proteinExistence type="inferred from homology"/>
<dbReference type="GO" id="GO:0004190">
    <property type="term" value="F:aspartic-type endopeptidase activity"/>
    <property type="evidence" value="ECO:0007669"/>
    <property type="project" value="UniProtKB-KW"/>
</dbReference>
<sequence length="462" mass="52188">MEKSSIMALLFSMLMSIIFMLSHNVFICSSALKIPLILPNSPESPLYIKNITRAQMIENLRRRSKIRARSISRSRTSNNTHNKFAQLDWASKQPLHIEEGSVISLKIGIGTFTTPISYKPYYLYLDTGSELIWVQCEDCQRPENRCVGKPPIIFKNSESSSYHPIPCGTHEFCYPGTCINGFCSYTSHYGSGTAARGILAFEKFTLGTEDVVLNLAFGCNFFYYGRFTDVGNGILGLGWGKRSFISQIKTQVHDAFSYCFPHFDKTSSAQSHGYFAIGSDVVFDDDYSYTTMVTVGGEQHYYLNLLGISVNGNRLKISPKVFERTGNQKGTVIDSGTTFTTITPIAYKELRKVLVAYFKSLGNYVPIKPGKEEFKLDLCYQSSAAAQELPSVTFHFYRADLVLKPENVFISLDNPPNAFCLAMEKYHDNLTILGSYQQSNFKFLYDRLRWLLFFKPDSCQGT</sequence>
<dbReference type="GO" id="GO:0006508">
    <property type="term" value="P:proteolysis"/>
    <property type="evidence" value="ECO:0007669"/>
    <property type="project" value="UniProtKB-KW"/>
</dbReference>